<feature type="compositionally biased region" description="Basic and acidic residues" evidence="1">
    <location>
        <begin position="17"/>
        <end position="27"/>
    </location>
</feature>
<dbReference type="Proteomes" id="UP000460718">
    <property type="component" value="Unassembled WGS sequence"/>
</dbReference>
<feature type="region of interest" description="Disordered" evidence="1">
    <location>
        <begin position="1"/>
        <end position="41"/>
    </location>
</feature>
<protein>
    <submittedName>
        <fullName evidence="2">Uncharacterized protein</fullName>
    </submittedName>
</protein>
<gene>
    <name evidence="2" type="ORF">PF011_g32243</name>
</gene>
<dbReference type="AlphaFoldDB" id="A0A6A3G9L4"/>
<comment type="caution">
    <text evidence="2">The sequence shown here is derived from an EMBL/GenBank/DDBJ whole genome shotgun (WGS) entry which is preliminary data.</text>
</comment>
<dbReference type="EMBL" id="QXFW01009453">
    <property type="protein sequence ID" value="KAE8954002.1"/>
    <property type="molecule type" value="Genomic_DNA"/>
</dbReference>
<evidence type="ECO:0000313" key="2">
    <source>
        <dbReference type="EMBL" id="KAE8954002.1"/>
    </source>
</evidence>
<accession>A0A6A3G9L4</accession>
<evidence type="ECO:0000256" key="1">
    <source>
        <dbReference type="SAM" id="MobiDB-lite"/>
    </source>
</evidence>
<sequence>MDTHGDTEAGGNDDDDRGIGERLHDETGATGDESGRTLRSLQPFKTTAGGVRVETWIAKVDLAVEGARISGRGDWNDEDLYYVVGNKL</sequence>
<organism evidence="2 3">
    <name type="scientific">Phytophthora fragariae</name>
    <dbReference type="NCBI Taxonomy" id="53985"/>
    <lineage>
        <taxon>Eukaryota</taxon>
        <taxon>Sar</taxon>
        <taxon>Stramenopiles</taxon>
        <taxon>Oomycota</taxon>
        <taxon>Peronosporomycetes</taxon>
        <taxon>Peronosporales</taxon>
        <taxon>Peronosporaceae</taxon>
        <taxon>Phytophthora</taxon>
    </lineage>
</organism>
<evidence type="ECO:0000313" key="3">
    <source>
        <dbReference type="Proteomes" id="UP000460718"/>
    </source>
</evidence>
<reference evidence="2 3" key="1">
    <citation type="submission" date="2018-09" db="EMBL/GenBank/DDBJ databases">
        <title>Genomic investigation of the strawberry pathogen Phytophthora fragariae indicates pathogenicity is determined by transcriptional variation in three key races.</title>
        <authorList>
            <person name="Adams T.M."/>
            <person name="Armitage A.D."/>
            <person name="Sobczyk M.K."/>
            <person name="Bates H.J."/>
            <person name="Dunwell J.M."/>
            <person name="Nellist C.F."/>
            <person name="Harrison R.J."/>
        </authorList>
    </citation>
    <scope>NUCLEOTIDE SEQUENCE [LARGE SCALE GENOMIC DNA]</scope>
    <source>
        <strain evidence="2 3">SCRP245</strain>
    </source>
</reference>
<proteinExistence type="predicted"/>
<name>A0A6A3G9L4_9STRA</name>